<keyword evidence="16" id="KW-1185">Reference proteome</keyword>
<comment type="catalytic activity">
    <reaction evidence="1 10 11">
        <text>D-ribulose 5-phosphate = D-xylulose 5-phosphate</text>
        <dbReference type="Rhea" id="RHEA:13677"/>
        <dbReference type="ChEBI" id="CHEBI:57737"/>
        <dbReference type="ChEBI" id="CHEBI:58121"/>
        <dbReference type="EC" id="5.1.3.1"/>
    </reaction>
</comment>
<keyword evidence="9 10" id="KW-0413">Isomerase</keyword>
<dbReference type="FunFam" id="3.20.20.70:FF:000004">
    <property type="entry name" value="Ribulose-phosphate 3-epimerase"/>
    <property type="match status" value="1"/>
</dbReference>
<dbReference type="GO" id="GO:0046872">
    <property type="term" value="F:metal ion binding"/>
    <property type="evidence" value="ECO:0007669"/>
    <property type="project" value="UniProtKB-UniRule"/>
</dbReference>
<evidence type="ECO:0000256" key="14">
    <source>
        <dbReference type="PIRSR" id="PIRSR001461-3"/>
    </source>
</evidence>
<reference evidence="15 16" key="1">
    <citation type="submission" date="2015-10" db="EMBL/GenBank/DDBJ databases">
        <title>Erysipelothrix larvae sp. LV19 isolated from the larval gut of the rhinoceros beetle, Trypoxylus dichotomus.</title>
        <authorList>
            <person name="Lim S."/>
            <person name="Kim B.-C."/>
        </authorList>
    </citation>
    <scope>NUCLEOTIDE SEQUENCE [LARGE SCALE GENOMIC DNA]</scope>
    <source>
        <strain evidence="15 16">LV19</strain>
    </source>
</reference>
<feature type="binding site" evidence="10 14">
    <location>
        <begin position="199"/>
        <end position="200"/>
    </location>
    <ligand>
        <name>substrate</name>
    </ligand>
</feature>
<dbReference type="InterPro" id="IPR011060">
    <property type="entry name" value="RibuloseP-bd_barrel"/>
</dbReference>
<evidence type="ECO:0000256" key="13">
    <source>
        <dbReference type="PIRSR" id="PIRSR001461-2"/>
    </source>
</evidence>
<evidence type="ECO:0000256" key="8">
    <source>
        <dbReference type="ARBA" id="ARBA00022723"/>
    </source>
</evidence>
<comment type="pathway">
    <text evidence="10">Carbohydrate degradation.</text>
</comment>
<dbReference type="GO" id="GO:0019323">
    <property type="term" value="P:pentose catabolic process"/>
    <property type="evidence" value="ECO:0007669"/>
    <property type="project" value="UniProtKB-UniRule"/>
</dbReference>
<dbReference type="OrthoDB" id="1645589at2"/>
<feature type="active site" description="Proton donor" evidence="10 12">
    <location>
        <position position="177"/>
    </location>
</feature>
<dbReference type="PANTHER" id="PTHR11749">
    <property type="entry name" value="RIBULOSE-5-PHOSPHATE-3-EPIMERASE"/>
    <property type="match status" value="1"/>
</dbReference>
<gene>
    <name evidence="10" type="primary">rpe</name>
    <name evidence="15" type="ORF">AOC36_05405</name>
</gene>
<comment type="similarity">
    <text evidence="6 10 11">Belongs to the ribulose-phosphate 3-epimerase family.</text>
</comment>
<dbReference type="GO" id="GO:0006098">
    <property type="term" value="P:pentose-phosphate shunt"/>
    <property type="evidence" value="ECO:0007669"/>
    <property type="project" value="UniProtKB-UniRule"/>
</dbReference>
<comment type="cofactor">
    <cofactor evidence="3">
        <name>Co(2+)</name>
        <dbReference type="ChEBI" id="CHEBI:48828"/>
    </cofactor>
</comment>
<feature type="active site" description="Proton acceptor" evidence="10 12">
    <location>
        <position position="34"/>
    </location>
</feature>
<evidence type="ECO:0000256" key="4">
    <source>
        <dbReference type="ARBA" id="ARBA00001947"/>
    </source>
</evidence>
<feature type="binding site" evidence="10 13">
    <location>
        <position position="65"/>
    </location>
    <ligand>
        <name>a divalent metal cation</name>
        <dbReference type="ChEBI" id="CHEBI:60240"/>
    </ligand>
</feature>
<evidence type="ECO:0000256" key="5">
    <source>
        <dbReference type="ARBA" id="ARBA00001954"/>
    </source>
</evidence>
<dbReference type="STRING" id="1514105.AOC36_05405"/>
<proteinExistence type="inferred from homology"/>
<dbReference type="SUPFAM" id="SSF51366">
    <property type="entry name" value="Ribulose-phoshate binding barrel"/>
    <property type="match status" value="1"/>
</dbReference>
<keyword evidence="8 10" id="KW-0479">Metal-binding</keyword>
<dbReference type="PROSITE" id="PS01086">
    <property type="entry name" value="RIBUL_P_3_EPIMER_2"/>
    <property type="match status" value="1"/>
</dbReference>
<dbReference type="Pfam" id="PF00834">
    <property type="entry name" value="Ribul_P_3_epim"/>
    <property type="match status" value="1"/>
</dbReference>
<comment type="cofactor">
    <cofactor evidence="10 13">
        <name>a divalent metal cation</name>
        <dbReference type="ChEBI" id="CHEBI:60240"/>
    </cofactor>
    <text evidence="10 13">Binds 1 divalent metal cation per subunit.</text>
</comment>
<dbReference type="InterPro" id="IPR026019">
    <property type="entry name" value="Ribul_P_3_epim"/>
</dbReference>
<evidence type="ECO:0000256" key="12">
    <source>
        <dbReference type="PIRSR" id="PIRSR001461-1"/>
    </source>
</evidence>
<feature type="binding site" evidence="10 13">
    <location>
        <position position="32"/>
    </location>
    <ligand>
        <name>a divalent metal cation</name>
        <dbReference type="ChEBI" id="CHEBI:60240"/>
    </ligand>
</feature>
<feature type="binding site" evidence="10 14">
    <location>
        <position position="65"/>
    </location>
    <ligand>
        <name>substrate</name>
    </ligand>
</feature>
<dbReference type="PIRSF" id="PIRSF001461">
    <property type="entry name" value="RPE"/>
    <property type="match status" value="1"/>
</dbReference>
<comment type="function">
    <text evidence="10">Catalyzes the reversible epimerization of D-ribulose 5-phosphate to D-xylulose 5-phosphate.</text>
</comment>
<evidence type="ECO:0000256" key="1">
    <source>
        <dbReference type="ARBA" id="ARBA00001782"/>
    </source>
</evidence>
<dbReference type="KEGG" id="erl:AOC36_05405"/>
<evidence type="ECO:0000256" key="9">
    <source>
        <dbReference type="ARBA" id="ARBA00023235"/>
    </source>
</evidence>
<dbReference type="Proteomes" id="UP000063781">
    <property type="component" value="Chromosome"/>
</dbReference>
<keyword evidence="13" id="KW-0464">Manganese</keyword>
<evidence type="ECO:0000256" key="11">
    <source>
        <dbReference type="PIRNR" id="PIRNR001461"/>
    </source>
</evidence>
<dbReference type="RefSeq" id="WP_067632220.1">
    <property type="nucleotide sequence ID" value="NZ_CP013213.1"/>
</dbReference>
<accession>A0A120JTP0</accession>
<dbReference type="EC" id="5.1.3.1" evidence="7 10"/>
<evidence type="ECO:0000256" key="3">
    <source>
        <dbReference type="ARBA" id="ARBA00001941"/>
    </source>
</evidence>
<organism evidence="15 16">
    <name type="scientific">Erysipelothrix larvae</name>
    <dbReference type="NCBI Taxonomy" id="1514105"/>
    <lineage>
        <taxon>Bacteria</taxon>
        <taxon>Bacillati</taxon>
        <taxon>Bacillota</taxon>
        <taxon>Erysipelotrichia</taxon>
        <taxon>Erysipelotrichales</taxon>
        <taxon>Erysipelotrichaceae</taxon>
        <taxon>Erysipelothrix</taxon>
    </lineage>
</organism>
<evidence type="ECO:0000256" key="2">
    <source>
        <dbReference type="ARBA" id="ARBA00001936"/>
    </source>
</evidence>
<dbReference type="InterPro" id="IPR000056">
    <property type="entry name" value="Ribul_P_3_epim-like"/>
</dbReference>
<dbReference type="NCBIfam" id="TIGR01163">
    <property type="entry name" value="rpe"/>
    <property type="match status" value="1"/>
</dbReference>
<feature type="binding site" evidence="10">
    <location>
        <begin position="177"/>
        <end position="179"/>
    </location>
    <ligand>
        <name>substrate</name>
    </ligand>
</feature>
<feature type="binding site" evidence="10 14">
    <location>
        <position position="8"/>
    </location>
    <ligand>
        <name>substrate</name>
    </ligand>
</feature>
<feature type="binding site" evidence="14">
    <location>
        <position position="179"/>
    </location>
    <ligand>
        <name>substrate</name>
    </ligand>
</feature>
<evidence type="ECO:0000256" key="10">
    <source>
        <dbReference type="HAMAP-Rule" id="MF_02227"/>
    </source>
</evidence>
<comment type="cofactor">
    <cofactor evidence="4">
        <name>Zn(2+)</name>
        <dbReference type="ChEBI" id="CHEBI:29105"/>
    </cofactor>
</comment>
<evidence type="ECO:0000313" key="15">
    <source>
        <dbReference type="EMBL" id="AMC93435.1"/>
    </source>
</evidence>
<dbReference type="GO" id="GO:0004750">
    <property type="term" value="F:D-ribulose-phosphate 3-epimerase activity"/>
    <property type="evidence" value="ECO:0007669"/>
    <property type="project" value="UniProtKB-UniRule"/>
</dbReference>
<evidence type="ECO:0000256" key="6">
    <source>
        <dbReference type="ARBA" id="ARBA00009541"/>
    </source>
</evidence>
<dbReference type="PROSITE" id="PS01085">
    <property type="entry name" value="RIBUL_P_3_EPIMER_1"/>
    <property type="match status" value="1"/>
</dbReference>
<keyword evidence="13" id="KW-0170">Cobalt</keyword>
<sequence>MEKIVAPSILAIDFKQLPLQIKRAEISAEWFHYDVMDGVFVNNISFGPDILKQINALTDRFMDIHLMIENPVKYFDAFIDAGADSITFHVETMIDVETGIHAIEKLHEKGVKAGITLRPSTPLDAIYPYLKYVDLVLVMSVEPGFGGQAFIPSMLERIEKIDEMRSMNNYHYLISVDGGINQETGHKARNKGADVLVAGSYVFSGDIEKAVASLL</sequence>
<protein>
    <recommendedName>
        <fullName evidence="7 10">Ribulose-phosphate 3-epimerase</fullName>
        <ecNumber evidence="7 10">5.1.3.1</ecNumber>
    </recommendedName>
</protein>
<evidence type="ECO:0000313" key="16">
    <source>
        <dbReference type="Proteomes" id="UP000063781"/>
    </source>
</evidence>
<feature type="binding site" evidence="10 13">
    <location>
        <position position="177"/>
    </location>
    <ligand>
        <name>a divalent metal cation</name>
        <dbReference type="ChEBI" id="CHEBI:60240"/>
    </ligand>
</feature>
<dbReference type="InterPro" id="IPR013785">
    <property type="entry name" value="Aldolase_TIM"/>
</dbReference>
<dbReference type="AlphaFoldDB" id="A0A120JTP0"/>
<comment type="cofactor">
    <cofactor evidence="5">
        <name>Fe(2+)</name>
        <dbReference type="ChEBI" id="CHEBI:29033"/>
    </cofactor>
</comment>
<comment type="cofactor">
    <cofactor evidence="2">
        <name>Mn(2+)</name>
        <dbReference type="ChEBI" id="CHEBI:29035"/>
    </cofactor>
</comment>
<keyword evidence="10 11" id="KW-0119">Carbohydrate metabolism</keyword>
<keyword evidence="13" id="KW-0862">Zinc</keyword>
<dbReference type="HAMAP" id="MF_02227">
    <property type="entry name" value="RPE"/>
    <property type="match status" value="1"/>
</dbReference>
<feature type="binding site" evidence="10 14">
    <location>
        <begin position="144"/>
        <end position="147"/>
    </location>
    <ligand>
        <name>substrate</name>
    </ligand>
</feature>
<dbReference type="Gene3D" id="3.20.20.70">
    <property type="entry name" value="Aldolase class I"/>
    <property type="match status" value="1"/>
</dbReference>
<dbReference type="EMBL" id="CP013213">
    <property type="protein sequence ID" value="AMC93435.1"/>
    <property type="molecule type" value="Genomic_DNA"/>
</dbReference>
<dbReference type="NCBIfam" id="NF004076">
    <property type="entry name" value="PRK05581.1-4"/>
    <property type="match status" value="1"/>
</dbReference>
<dbReference type="GO" id="GO:0005737">
    <property type="term" value="C:cytoplasm"/>
    <property type="evidence" value="ECO:0007669"/>
    <property type="project" value="UniProtKB-ARBA"/>
</dbReference>
<dbReference type="CDD" id="cd00429">
    <property type="entry name" value="RPE"/>
    <property type="match status" value="1"/>
</dbReference>
<evidence type="ECO:0000256" key="7">
    <source>
        <dbReference type="ARBA" id="ARBA00013188"/>
    </source>
</evidence>
<feature type="binding site" evidence="10 13">
    <location>
        <position position="34"/>
    </location>
    <ligand>
        <name>a divalent metal cation</name>
        <dbReference type="ChEBI" id="CHEBI:60240"/>
    </ligand>
</feature>
<name>A0A120JTP0_9FIRM</name>